<dbReference type="InterPro" id="IPR013112">
    <property type="entry name" value="FAD-bd_8"/>
</dbReference>
<dbReference type="Gene3D" id="3.40.50.80">
    <property type="entry name" value="Nucleotide-binding domain of ferredoxin-NADP reductase (FNR) module"/>
    <property type="match status" value="1"/>
</dbReference>
<evidence type="ECO:0000259" key="7">
    <source>
        <dbReference type="PROSITE" id="PS51384"/>
    </source>
</evidence>
<dbReference type="GO" id="GO:0016491">
    <property type="term" value="F:oxidoreductase activity"/>
    <property type="evidence" value="ECO:0007669"/>
    <property type="project" value="UniProtKB-KW"/>
</dbReference>
<dbReference type="Pfam" id="PF01794">
    <property type="entry name" value="Ferric_reduct"/>
    <property type="match status" value="1"/>
</dbReference>
<protein>
    <recommendedName>
        <fullName evidence="7">FAD-binding FR-type domain-containing protein</fullName>
    </recommendedName>
</protein>
<gene>
    <name evidence="8" type="ORF">SDRG_13261</name>
</gene>
<dbReference type="Proteomes" id="UP000030762">
    <property type="component" value="Unassembled WGS sequence"/>
</dbReference>
<sequence length="386" mass="43171">MFALLPIARGPHWHFLFGISHDRILKFHRGGSRIAFVFGVLHLILNLKFTSPASTQVYGQTQVIPLAGLVALGCFLTLVIGGYEPIRRRFYALFQLHHRVFSLIGLVALLLHSTVVRYMMLLPLVVYDLSGVLRLRAFCQTFDARVDATAENVVTLVLPPTDQTKRWASTMNPSSFFYVRVPSVSGLEWHPFSAIVTPDGNSIGFCLKVMTKHRFVDDVFQYARSQQALTLPTTVGGPYGKLSLDLERYDVVLLVAGGIGVTPMLSLVNQFRHVNLKVGNKLRLFWSVREASELLCADRLMFPLPASLYHRFYVTKASDEGQVMSESSGPVIYYPGRMVLDEIVNNIAYAGKSVCVLACGPPGLVADTQRHARKCGFDFHKEEFLF</sequence>
<dbReference type="RefSeq" id="XP_008617559.1">
    <property type="nucleotide sequence ID" value="XM_008619337.1"/>
</dbReference>
<dbReference type="CDD" id="cd06186">
    <property type="entry name" value="NOX_Duox_like_FAD_NADP"/>
    <property type="match status" value="1"/>
</dbReference>
<dbReference type="GeneID" id="19953988"/>
<evidence type="ECO:0000256" key="5">
    <source>
        <dbReference type="ARBA" id="ARBA00023136"/>
    </source>
</evidence>
<organism evidence="8 9">
    <name type="scientific">Saprolegnia diclina (strain VS20)</name>
    <dbReference type="NCBI Taxonomy" id="1156394"/>
    <lineage>
        <taxon>Eukaryota</taxon>
        <taxon>Sar</taxon>
        <taxon>Stramenopiles</taxon>
        <taxon>Oomycota</taxon>
        <taxon>Saprolegniomycetes</taxon>
        <taxon>Saprolegniales</taxon>
        <taxon>Saprolegniaceae</taxon>
        <taxon>Saprolegnia</taxon>
    </lineage>
</organism>
<dbReference type="PRINTS" id="PR00410">
    <property type="entry name" value="PHEHYDRXLASE"/>
</dbReference>
<dbReference type="PANTHER" id="PTHR11972">
    <property type="entry name" value="NADPH OXIDASE"/>
    <property type="match status" value="1"/>
</dbReference>
<dbReference type="VEuPathDB" id="FungiDB:SDRG_13261"/>
<dbReference type="InterPro" id="IPR013130">
    <property type="entry name" value="Fe3_Rdtase_TM_dom"/>
</dbReference>
<accession>T0Q649</accession>
<dbReference type="SFLD" id="SFLDG01168">
    <property type="entry name" value="Ferric_reductase_subgroup_(FRE"/>
    <property type="match status" value="1"/>
</dbReference>
<evidence type="ECO:0000256" key="4">
    <source>
        <dbReference type="ARBA" id="ARBA00023002"/>
    </source>
</evidence>
<proteinExistence type="predicted"/>
<feature type="transmembrane region" description="Helical" evidence="6">
    <location>
        <begin position="33"/>
        <end position="51"/>
    </location>
</feature>
<dbReference type="OMA" id="YFHHRAF"/>
<evidence type="ECO:0000256" key="1">
    <source>
        <dbReference type="ARBA" id="ARBA00004141"/>
    </source>
</evidence>
<dbReference type="EMBL" id="JH767189">
    <property type="protein sequence ID" value="EQC28920.1"/>
    <property type="molecule type" value="Genomic_DNA"/>
</dbReference>
<dbReference type="STRING" id="1156394.T0Q649"/>
<keyword evidence="2 6" id="KW-0812">Transmembrane</keyword>
<reference evidence="8 9" key="1">
    <citation type="submission" date="2012-04" db="EMBL/GenBank/DDBJ databases">
        <title>The Genome Sequence of Saprolegnia declina VS20.</title>
        <authorList>
            <consortium name="The Broad Institute Genome Sequencing Platform"/>
            <person name="Russ C."/>
            <person name="Nusbaum C."/>
            <person name="Tyler B."/>
            <person name="van West P."/>
            <person name="Dieguez-Uribeondo J."/>
            <person name="de Bruijn I."/>
            <person name="Tripathy S."/>
            <person name="Jiang R."/>
            <person name="Young S.K."/>
            <person name="Zeng Q."/>
            <person name="Gargeya S."/>
            <person name="Fitzgerald M."/>
            <person name="Haas B."/>
            <person name="Abouelleil A."/>
            <person name="Alvarado L."/>
            <person name="Arachchi H.M."/>
            <person name="Berlin A."/>
            <person name="Chapman S.B."/>
            <person name="Goldberg J."/>
            <person name="Griggs A."/>
            <person name="Gujja S."/>
            <person name="Hansen M."/>
            <person name="Howarth C."/>
            <person name="Imamovic A."/>
            <person name="Larimer J."/>
            <person name="McCowen C."/>
            <person name="Montmayeur A."/>
            <person name="Murphy C."/>
            <person name="Neiman D."/>
            <person name="Pearson M."/>
            <person name="Priest M."/>
            <person name="Roberts A."/>
            <person name="Saif S."/>
            <person name="Shea T."/>
            <person name="Sisk P."/>
            <person name="Sykes S."/>
            <person name="Wortman J."/>
            <person name="Nusbaum C."/>
            <person name="Birren B."/>
        </authorList>
    </citation>
    <scope>NUCLEOTIDE SEQUENCE [LARGE SCALE GENOMIC DNA]</scope>
    <source>
        <strain evidence="8 9">VS20</strain>
    </source>
</reference>
<dbReference type="eggNOG" id="KOG0039">
    <property type="taxonomic scope" value="Eukaryota"/>
</dbReference>
<dbReference type="Pfam" id="PF08030">
    <property type="entry name" value="NAD_binding_6"/>
    <property type="match status" value="1"/>
</dbReference>
<dbReference type="AlphaFoldDB" id="T0Q649"/>
<name>T0Q649_SAPDV</name>
<dbReference type="InterPro" id="IPR050369">
    <property type="entry name" value="RBOH/FRE"/>
</dbReference>
<dbReference type="PROSITE" id="PS51384">
    <property type="entry name" value="FAD_FR"/>
    <property type="match status" value="1"/>
</dbReference>
<evidence type="ECO:0000256" key="3">
    <source>
        <dbReference type="ARBA" id="ARBA00022989"/>
    </source>
</evidence>
<dbReference type="InterPro" id="IPR039261">
    <property type="entry name" value="FNR_nucleotide-bd"/>
</dbReference>
<feature type="transmembrane region" description="Helical" evidence="6">
    <location>
        <begin position="63"/>
        <end position="83"/>
    </location>
</feature>
<dbReference type="OrthoDB" id="167398at2759"/>
<evidence type="ECO:0000313" key="9">
    <source>
        <dbReference type="Proteomes" id="UP000030762"/>
    </source>
</evidence>
<dbReference type="InParanoid" id="T0Q649"/>
<dbReference type="SFLD" id="SFLDS00052">
    <property type="entry name" value="Ferric_Reductase_Domain"/>
    <property type="match status" value="1"/>
</dbReference>
<evidence type="ECO:0000256" key="6">
    <source>
        <dbReference type="SAM" id="Phobius"/>
    </source>
</evidence>
<dbReference type="SUPFAM" id="SSF52343">
    <property type="entry name" value="Ferredoxin reductase-like, C-terminal NADP-linked domain"/>
    <property type="match status" value="1"/>
</dbReference>
<keyword evidence="4" id="KW-0560">Oxidoreductase</keyword>
<comment type="subcellular location">
    <subcellularLocation>
        <location evidence="1">Membrane</location>
        <topology evidence="1">Multi-pass membrane protein</topology>
    </subcellularLocation>
</comment>
<feature type="domain" description="FAD-binding FR-type" evidence="7">
    <location>
        <begin position="135"/>
        <end position="245"/>
    </location>
</feature>
<keyword evidence="3 6" id="KW-1133">Transmembrane helix</keyword>
<evidence type="ECO:0000313" key="8">
    <source>
        <dbReference type="EMBL" id="EQC28920.1"/>
    </source>
</evidence>
<keyword evidence="9" id="KW-1185">Reference proteome</keyword>
<dbReference type="InterPro" id="IPR013121">
    <property type="entry name" value="Fe_red_NAD-bd_6"/>
</dbReference>
<feature type="transmembrane region" description="Helical" evidence="6">
    <location>
        <begin position="103"/>
        <end position="126"/>
    </location>
</feature>
<dbReference type="PANTHER" id="PTHR11972:SF69">
    <property type="entry name" value="FERRIC REDUCTION OXIDASE 6-RELATED"/>
    <property type="match status" value="1"/>
</dbReference>
<keyword evidence="5 6" id="KW-0472">Membrane</keyword>
<dbReference type="InterPro" id="IPR017927">
    <property type="entry name" value="FAD-bd_FR_type"/>
</dbReference>
<evidence type="ECO:0000256" key="2">
    <source>
        <dbReference type="ARBA" id="ARBA00022692"/>
    </source>
</evidence>
<dbReference type="Pfam" id="PF08022">
    <property type="entry name" value="FAD_binding_8"/>
    <property type="match status" value="1"/>
</dbReference>
<dbReference type="GO" id="GO:0005886">
    <property type="term" value="C:plasma membrane"/>
    <property type="evidence" value="ECO:0007669"/>
    <property type="project" value="TreeGrafter"/>
</dbReference>